<feature type="compositionally biased region" description="Low complexity" evidence="1">
    <location>
        <begin position="14"/>
        <end position="29"/>
    </location>
</feature>
<dbReference type="InterPro" id="IPR021136">
    <property type="entry name" value="Flagellar_hook_control-like_C"/>
</dbReference>
<dbReference type="Proteomes" id="UP000614982">
    <property type="component" value="Unassembled WGS sequence"/>
</dbReference>
<feature type="compositionally biased region" description="Polar residues" evidence="1">
    <location>
        <begin position="75"/>
        <end position="88"/>
    </location>
</feature>
<keyword evidence="4" id="KW-0966">Cell projection</keyword>
<dbReference type="PANTHER" id="PTHR37533:SF2">
    <property type="entry name" value="FLAGELLAR HOOK-LENGTH CONTROL PROTEIN"/>
    <property type="match status" value="1"/>
</dbReference>
<dbReference type="AlphaFoldDB" id="A0A3M4VE42"/>
<keyword evidence="4" id="KW-0969">Cilium</keyword>
<organism evidence="4 5">
    <name type="scientific">Pseudomonas cichorii</name>
    <dbReference type="NCBI Taxonomy" id="36746"/>
    <lineage>
        <taxon>Bacteria</taxon>
        <taxon>Pseudomonadati</taxon>
        <taxon>Pseudomonadota</taxon>
        <taxon>Gammaproteobacteria</taxon>
        <taxon>Pseudomonadales</taxon>
        <taxon>Pseudomonadaceae</taxon>
        <taxon>Pseudomonas</taxon>
    </lineage>
</organism>
<evidence type="ECO:0000313" key="4">
    <source>
        <dbReference type="EMBL" id="RMR50080.1"/>
    </source>
</evidence>
<feature type="region of interest" description="Disordered" evidence="1">
    <location>
        <begin position="384"/>
        <end position="434"/>
    </location>
</feature>
<dbReference type="RefSeq" id="WP_025260888.1">
    <property type="nucleotide sequence ID" value="NZ_BLVX01000006.1"/>
</dbReference>
<feature type="region of interest" description="Disordered" evidence="1">
    <location>
        <begin position="14"/>
        <end position="111"/>
    </location>
</feature>
<feature type="compositionally biased region" description="Basic and acidic residues" evidence="1">
    <location>
        <begin position="46"/>
        <end position="74"/>
    </location>
</feature>
<dbReference type="EMBL" id="BLWA01000006">
    <property type="protein sequence ID" value="GFM92732.1"/>
    <property type="molecule type" value="Genomic_DNA"/>
</dbReference>
<accession>A0A3M4VE42</accession>
<dbReference type="InterPro" id="IPR038610">
    <property type="entry name" value="FliK-like_C_sf"/>
</dbReference>
<evidence type="ECO:0000256" key="1">
    <source>
        <dbReference type="SAM" id="MobiDB-lite"/>
    </source>
</evidence>
<protein>
    <submittedName>
        <fullName evidence="3 4">Flagellar hook-length control protein</fullName>
    </submittedName>
</protein>
<reference evidence="3 6" key="2">
    <citation type="submission" date="2020-05" db="EMBL/GenBank/DDBJ databases">
        <title>Genetic diversity of Pseudomonas cichorii.</title>
        <authorList>
            <person name="Tani S."/>
            <person name="Yagi H."/>
            <person name="Hashimoto S."/>
            <person name="Iiyama K."/>
            <person name="Furuya N."/>
        </authorList>
    </citation>
    <scope>NUCLEOTIDE SEQUENCE [LARGE SCALE GENOMIC DNA]</scope>
    <source>
        <strain evidence="3 6">LMG 2162</strain>
    </source>
</reference>
<dbReference type="Pfam" id="PF02120">
    <property type="entry name" value="Flg_hook"/>
    <property type="match status" value="1"/>
</dbReference>
<name>A0A3M4VE42_PSECI</name>
<evidence type="ECO:0000313" key="3">
    <source>
        <dbReference type="EMBL" id="GFM92732.1"/>
    </source>
</evidence>
<dbReference type="PANTHER" id="PTHR37533">
    <property type="entry name" value="FLAGELLAR HOOK-LENGTH CONTROL PROTEIN"/>
    <property type="match status" value="1"/>
</dbReference>
<feature type="compositionally biased region" description="Gly residues" evidence="1">
    <location>
        <begin position="407"/>
        <end position="416"/>
    </location>
</feature>
<comment type="caution">
    <text evidence="4">The sequence shown here is derived from an EMBL/GenBank/DDBJ whole genome shotgun (WGS) entry which is preliminary data.</text>
</comment>
<reference evidence="4 5" key="1">
    <citation type="submission" date="2018-08" db="EMBL/GenBank/DDBJ databases">
        <title>Recombination of ecologically and evolutionarily significant loci maintains genetic cohesion in the Pseudomonas syringae species complex.</title>
        <authorList>
            <person name="Dillon M."/>
            <person name="Thakur S."/>
            <person name="Almeida R.N.D."/>
            <person name="Weir B.S."/>
            <person name="Guttman D.S."/>
        </authorList>
    </citation>
    <scope>NUCLEOTIDE SEQUENCE [LARGE SCALE GENOMIC DNA]</scope>
    <source>
        <strain evidence="4 5">ICMP 6917</strain>
    </source>
</reference>
<proteinExistence type="predicted"/>
<dbReference type="OrthoDB" id="1792985at2"/>
<feature type="compositionally biased region" description="Low complexity" evidence="1">
    <location>
        <begin position="384"/>
        <end position="406"/>
    </location>
</feature>
<dbReference type="InterPro" id="IPR052563">
    <property type="entry name" value="FliK"/>
</dbReference>
<sequence>MPLAPNVLLQANATATSKSSAANNAIKAADSGKGDGSSFSNVYAKQARDKVADRNDTAVKPARDKSVPEKDKTEASTSTAADDSTVAESGNGLPADPASASTDDKSAAEGETVAEVVTPPVTDPALDPALQLAAAQTPAALAASAAKTDSDAAKALPVLAALPTAAPVEDSFDPEADPLDGLHAVQLALENANAKAHASQQANASGRAANNADNDQSQNVANNLAALSEQLPSDESSTESSDKSFSSLISDGLKDTKSVTGDTRVDNFAERLAALSQAAQPAKTAAAPTPLINQPLAMNQSGWSEGIVDRVMYLSSQNLKSAEIKLEPAELGRLDIRVNMAPDQQTQVTFMSAHLGVREALENQMSRLRESFVQQGLGQVDVNVSDQSQQQAQQQAQEQASRAQRAGRGGGSGSGDGVDDTAVADAAAPVSQPAARVIGTSEIDFYA</sequence>
<keyword evidence="4" id="KW-0282">Flagellum</keyword>
<evidence type="ECO:0000313" key="5">
    <source>
        <dbReference type="Proteomes" id="UP000278332"/>
    </source>
</evidence>
<dbReference type="CDD" id="cd17470">
    <property type="entry name" value="T3SS_Flik_C"/>
    <property type="match status" value="1"/>
</dbReference>
<gene>
    <name evidence="4" type="ORF">ALP84_01463</name>
    <name evidence="3" type="ORF">PSCICP_27040</name>
</gene>
<feature type="domain" description="Flagellar hook-length control protein-like C-terminal" evidence="2">
    <location>
        <begin position="309"/>
        <end position="393"/>
    </location>
</feature>
<evidence type="ECO:0000313" key="6">
    <source>
        <dbReference type="Proteomes" id="UP000614982"/>
    </source>
</evidence>
<keyword evidence="6" id="KW-1185">Reference proteome</keyword>
<feature type="compositionally biased region" description="Low complexity" evidence="1">
    <location>
        <begin position="233"/>
        <end position="250"/>
    </location>
</feature>
<dbReference type="Proteomes" id="UP000278332">
    <property type="component" value="Unassembled WGS sequence"/>
</dbReference>
<feature type="region of interest" description="Disordered" evidence="1">
    <location>
        <begin position="193"/>
        <end position="215"/>
    </location>
</feature>
<dbReference type="GeneID" id="93660019"/>
<feature type="region of interest" description="Disordered" evidence="1">
    <location>
        <begin position="230"/>
        <end position="260"/>
    </location>
</feature>
<dbReference type="Gene3D" id="3.30.750.140">
    <property type="match status" value="1"/>
</dbReference>
<dbReference type="EMBL" id="RBRY01000180">
    <property type="protein sequence ID" value="RMR50080.1"/>
    <property type="molecule type" value="Genomic_DNA"/>
</dbReference>
<evidence type="ECO:0000259" key="2">
    <source>
        <dbReference type="Pfam" id="PF02120"/>
    </source>
</evidence>
<feature type="compositionally biased region" description="Low complexity" evidence="1">
    <location>
        <begin position="420"/>
        <end position="434"/>
    </location>
</feature>